<feature type="compositionally biased region" description="Acidic residues" evidence="1">
    <location>
        <begin position="77"/>
        <end position="103"/>
    </location>
</feature>
<feature type="region of interest" description="Disordered" evidence="1">
    <location>
        <begin position="56"/>
        <end position="103"/>
    </location>
</feature>
<dbReference type="EMBL" id="CM010724">
    <property type="protein sequence ID" value="RZC80715.1"/>
    <property type="molecule type" value="Genomic_DNA"/>
</dbReference>
<evidence type="ECO:0000256" key="1">
    <source>
        <dbReference type="SAM" id="MobiDB-lite"/>
    </source>
</evidence>
<dbReference type="AlphaFoldDB" id="A0A4Y7L985"/>
<feature type="compositionally biased region" description="Basic and acidic residues" evidence="1">
    <location>
        <begin position="56"/>
        <end position="67"/>
    </location>
</feature>
<protein>
    <submittedName>
        <fullName evidence="2">Uncharacterized protein</fullName>
    </submittedName>
</protein>
<evidence type="ECO:0000313" key="3">
    <source>
        <dbReference type="Proteomes" id="UP000316621"/>
    </source>
</evidence>
<accession>A0A4Y7L985</accession>
<name>A0A4Y7L985_PAPSO</name>
<keyword evidence="3" id="KW-1185">Reference proteome</keyword>
<proteinExistence type="predicted"/>
<gene>
    <name evidence="2" type="ORF">C5167_043298</name>
</gene>
<dbReference type="Proteomes" id="UP000316621">
    <property type="component" value="Chromosome 10"/>
</dbReference>
<evidence type="ECO:0000313" key="2">
    <source>
        <dbReference type="EMBL" id="RZC80715.1"/>
    </source>
</evidence>
<reference evidence="2 3" key="1">
    <citation type="journal article" date="2018" name="Science">
        <title>The opium poppy genome and morphinan production.</title>
        <authorList>
            <person name="Guo L."/>
            <person name="Winzer T."/>
            <person name="Yang X."/>
            <person name="Li Y."/>
            <person name="Ning Z."/>
            <person name="He Z."/>
            <person name="Teodor R."/>
            <person name="Lu Y."/>
            <person name="Bowser T.A."/>
            <person name="Graham I.A."/>
            <person name="Ye K."/>
        </authorList>
    </citation>
    <scope>NUCLEOTIDE SEQUENCE [LARGE SCALE GENOMIC DNA]</scope>
    <source>
        <strain evidence="3">cv. HN1</strain>
        <tissue evidence="2">Leaves</tissue>
    </source>
</reference>
<organism evidence="2 3">
    <name type="scientific">Papaver somniferum</name>
    <name type="common">Opium poppy</name>
    <dbReference type="NCBI Taxonomy" id="3469"/>
    <lineage>
        <taxon>Eukaryota</taxon>
        <taxon>Viridiplantae</taxon>
        <taxon>Streptophyta</taxon>
        <taxon>Embryophyta</taxon>
        <taxon>Tracheophyta</taxon>
        <taxon>Spermatophyta</taxon>
        <taxon>Magnoliopsida</taxon>
        <taxon>Ranunculales</taxon>
        <taxon>Papaveraceae</taxon>
        <taxon>Papaveroideae</taxon>
        <taxon>Papaver</taxon>
    </lineage>
</organism>
<sequence>MGRRYKARPIRSRKELVAREVDAAKNVLRTVQSSYDVVVVAPGVDVDKLMPDAYKEEESLEPQRDDDICSTTSTIDYDFEYTDEEYPSETEDEKMEESEQSFQ</sequence>
<dbReference type="Gramene" id="RZC80715">
    <property type="protein sequence ID" value="RZC80715"/>
    <property type="gene ID" value="C5167_043298"/>
</dbReference>